<dbReference type="GO" id="GO:0007018">
    <property type="term" value="P:microtubule-based movement"/>
    <property type="evidence" value="ECO:0007669"/>
    <property type="project" value="TreeGrafter"/>
</dbReference>
<dbReference type="Gene3D" id="3.30.1140.40">
    <property type="entry name" value="Tctex-1"/>
    <property type="match status" value="1"/>
</dbReference>
<feature type="compositionally biased region" description="Acidic residues" evidence="1">
    <location>
        <begin position="1"/>
        <end position="15"/>
    </location>
</feature>
<gene>
    <name evidence="2" type="ORF">BCR36DRAFT_415356</name>
</gene>
<dbReference type="InterPro" id="IPR005334">
    <property type="entry name" value="Tctex-1-like"/>
</dbReference>
<dbReference type="PANTHER" id="PTHR21255">
    <property type="entry name" value="T-COMPLEX-ASSOCIATED-TESTIS-EXPRESSED 1/ DYNEIN LIGHT CHAIN"/>
    <property type="match status" value="1"/>
</dbReference>
<feature type="compositionally biased region" description="Low complexity" evidence="1">
    <location>
        <begin position="114"/>
        <end position="127"/>
    </location>
</feature>
<proteinExistence type="predicted"/>
<organism evidence="2 3">
    <name type="scientific">Piromyces finnis</name>
    <dbReference type="NCBI Taxonomy" id="1754191"/>
    <lineage>
        <taxon>Eukaryota</taxon>
        <taxon>Fungi</taxon>
        <taxon>Fungi incertae sedis</taxon>
        <taxon>Chytridiomycota</taxon>
        <taxon>Chytridiomycota incertae sedis</taxon>
        <taxon>Neocallimastigomycetes</taxon>
        <taxon>Neocallimastigales</taxon>
        <taxon>Neocallimastigaceae</taxon>
        <taxon>Piromyces</taxon>
    </lineage>
</organism>
<accession>A0A1Y1UYW2</accession>
<reference evidence="2 3" key="1">
    <citation type="submission" date="2016-08" db="EMBL/GenBank/DDBJ databases">
        <title>Genomes of anaerobic fungi encode conserved fungal cellulosomes for biomass hydrolysis.</title>
        <authorList>
            <consortium name="DOE Joint Genome Institute"/>
            <person name="Haitjema C.H."/>
            <person name="Gilmore S.P."/>
            <person name="Henske J.K."/>
            <person name="Solomon K.V."/>
            <person name="De Groot R."/>
            <person name="Kuo A."/>
            <person name="Mondo S.J."/>
            <person name="Salamov A.A."/>
            <person name="Labutti K."/>
            <person name="Zhao Z."/>
            <person name="Chiniquy J."/>
            <person name="Barry K."/>
            <person name="Brewer H.M."/>
            <person name="Purvine S.O."/>
            <person name="Wright A.T."/>
            <person name="Boxma B."/>
            <person name="Van Alen T."/>
            <person name="Hackstein J.H."/>
            <person name="Baker S.E."/>
            <person name="Grigoriev I.V."/>
            <person name="O'Malley M.A."/>
        </authorList>
    </citation>
    <scope>NUCLEOTIDE SEQUENCE [LARGE SCALE GENOMIC DNA]</scope>
    <source>
        <strain evidence="3">finn</strain>
    </source>
</reference>
<comment type="caution">
    <text evidence="2">The sequence shown here is derived from an EMBL/GenBank/DDBJ whole genome shotgun (WGS) entry which is preliminary data.</text>
</comment>
<dbReference type="AlphaFoldDB" id="A0A1Y1UYW2"/>
<evidence type="ECO:0000313" key="3">
    <source>
        <dbReference type="Proteomes" id="UP000193719"/>
    </source>
</evidence>
<dbReference type="OrthoDB" id="10260741at2759"/>
<dbReference type="Proteomes" id="UP000193719">
    <property type="component" value="Unassembled WGS sequence"/>
</dbReference>
<dbReference type="GO" id="GO:0005737">
    <property type="term" value="C:cytoplasm"/>
    <property type="evidence" value="ECO:0007669"/>
    <property type="project" value="TreeGrafter"/>
</dbReference>
<dbReference type="STRING" id="1754191.A0A1Y1UYW2"/>
<name>A0A1Y1UYW2_9FUNG</name>
<reference evidence="2 3" key="2">
    <citation type="submission" date="2016-08" db="EMBL/GenBank/DDBJ databases">
        <title>Pervasive Adenine N6-methylation of Active Genes in Fungi.</title>
        <authorList>
            <consortium name="DOE Joint Genome Institute"/>
            <person name="Mondo S.J."/>
            <person name="Dannebaum R.O."/>
            <person name="Kuo R.C."/>
            <person name="Labutti K."/>
            <person name="Haridas S."/>
            <person name="Kuo A."/>
            <person name="Salamov A."/>
            <person name="Ahrendt S.R."/>
            <person name="Lipzen A."/>
            <person name="Sullivan W."/>
            <person name="Andreopoulos W.B."/>
            <person name="Clum A."/>
            <person name="Lindquist E."/>
            <person name="Daum C."/>
            <person name="Ramamoorthy G.K."/>
            <person name="Gryganskyi A."/>
            <person name="Culley D."/>
            <person name="Magnuson J.K."/>
            <person name="James T.Y."/>
            <person name="O'Malley M.A."/>
            <person name="Stajich J.E."/>
            <person name="Spatafora J.W."/>
            <person name="Visel A."/>
            <person name="Grigoriev I.V."/>
        </authorList>
    </citation>
    <scope>NUCLEOTIDE SEQUENCE [LARGE SCALE GENOMIC DNA]</scope>
    <source>
        <strain evidence="3">finn</strain>
    </source>
</reference>
<feature type="compositionally biased region" description="Polar residues" evidence="1">
    <location>
        <begin position="136"/>
        <end position="149"/>
    </location>
</feature>
<protein>
    <submittedName>
        <fullName evidence="2">Uncharacterized protein</fullName>
    </submittedName>
</protein>
<dbReference type="InterPro" id="IPR038586">
    <property type="entry name" value="Tctex-1-like_sf"/>
</dbReference>
<dbReference type="CDD" id="cd21459">
    <property type="entry name" value="DLC-like_TCTEX1D2"/>
    <property type="match status" value="1"/>
</dbReference>
<dbReference type="PANTHER" id="PTHR21255:SF7">
    <property type="entry name" value="DYNEIN LIGHT CHAIN TCTEX-TYPE PROTEIN 2B"/>
    <property type="match status" value="1"/>
</dbReference>
<sequence>MDETIAEETTQELDALEEKKNETENGSSEPIVEVSENSAEKQEDKASEEVIETETKSEEKNTENVSEEKSEENKIETQTEETKPAEENEKTNENKQDEENKIIEAKKEDDNASEEAISKSNKSSNSKLNEKETKSTHSSKNKLNGSDSSLSKKRASREVLNKYKSRSNINGSINNLKNSKNSLNGSKSLYNSSMMLNKNQFYHEQNQEPTDRITFENTYQLKPMKKFSSYEVKKMLDELLQKKFVTVHQEEDDDPETVYFQYETKKAQEMSKELSNEILEEVKKFEYDRYKLVVDVTIGEYTGQGVRISSRAIWDTSTDSYASSTYRYGNVFVTAIVFGCYYE</sequence>
<dbReference type="GO" id="GO:0005868">
    <property type="term" value="C:cytoplasmic dynein complex"/>
    <property type="evidence" value="ECO:0007669"/>
    <property type="project" value="TreeGrafter"/>
</dbReference>
<dbReference type="Pfam" id="PF03645">
    <property type="entry name" value="Tctex-1"/>
    <property type="match status" value="1"/>
</dbReference>
<feature type="compositionally biased region" description="Basic and acidic residues" evidence="1">
    <location>
        <begin position="38"/>
        <end position="110"/>
    </location>
</feature>
<dbReference type="GO" id="GO:0045505">
    <property type="term" value="F:dynein intermediate chain binding"/>
    <property type="evidence" value="ECO:0007669"/>
    <property type="project" value="TreeGrafter"/>
</dbReference>
<evidence type="ECO:0000256" key="1">
    <source>
        <dbReference type="SAM" id="MobiDB-lite"/>
    </source>
</evidence>
<evidence type="ECO:0000313" key="2">
    <source>
        <dbReference type="EMBL" id="ORX43756.1"/>
    </source>
</evidence>
<keyword evidence="3" id="KW-1185">Reference proteome</keyword>
<dbReference type="EMBL" id="MCFH01000050">
    <property type="protein sequence ID" value="ORX43756.1"/>
    <property type="molecule type" value="Genomic_DNA"/>
</dbReference>
<feature type="region of interest" description="Disordered" evidence="1">
    <location>
        <begin position="1"/>
        <end position="161"/>
    </location>
</feature>